<dbReference type="EC" id="2.6.1.42" evidence="7"/>
<evidence type="ECO:0000256" key="4">
    <source>
        <dbReference type="ARBA" id="ARBA00004931"/>
    </source>
</evidence>
<evidence type="ECO:0000256" key="12">
    <source>
        <dbReference type="SAM" id="MobiDB-lite"/>
    </source>
</evidence>
<dbReference type="SUPFAM" id="SSF56752">
    <property type="entry name" value="D-aminoacid aminotransferase-like PLP-dependent enzymes"/>
    <property type="match status" value="1"/>
</dbReference>
<comment type="catalytic activity">
    <reaction evidence="10">
        <text>L-isoleucine + 2-oxoglutarate = (S)-3-methyl-2-oxopentanoate + L-glutamate</text>
        <dbReference type="Rhea" id="RHEA:24801"/>
        <dbReference type="ChEBI" id="CHEBI:16810"/>
        <dbReference type="ChEBI" id="CHEBI:29985"/>
        <dbReference type="ChEBI" id="CHEBI:35146"/>
        <dbReference type="ChEBI" id="CHEBI:58045"/>
        <dbReference type="EC" id="2.6.1.42"/>
    </reaction>
</comment>
<dbReference type="NCBIfam" id="NF005209">
    <property type="entry name" value="PRK06680.1"/>
    <property type="match status" value="1"/>
</dbReference>
<dbReference type="Gene3D" id="3.30.470.10">
    <property type="match status" value="1"/>
</dbReference>
<evidence type="ECO:0000256" key="9">
    <source>
        <dbReference type="ARBA" id="ARBA00048212"/>
    </source>
</evidence>
<protein>
    <recommendedName>
        <fullName evidence="7">branched-chain-amino-acid transaminase</fullName>
        <ecNumber evidence="7">2.6.1.42</ecNumber>
    </recommendedName>
</protein>
<dbReference type="InterPro" id="IPR001544">
    <property type="entry name" value="Aminotrans_IV"/>
</dbReference>
<dbReference type="InterPro" id="IPR036038">
    <property type="entry name" value="Aminotransferase-like"/>
</dbReference>
<keyword evidence="13" id="KW-0808">Transferase</keyword>
<comment type="catalytic activity">
    <reaction evidence="9">
        <text>L-valine + 2-oxoglutarate = 3-methyl-2-oxobutanoate + L-glutamate</text>
        <dbReference type="Rhea" id="RHEA:24813"/>
        <dbReference type="ChEBI" id="CHEBI:11851"/>
        <dbReference type="ChEBI" id="CHEBI:16810"/>
        <dbReference type="ChEBI" id="CHEBI:29985"/>
        <dbReference type="ChEBI" id="CHEBI:57762"/>
        <dbReference type="EC" id="2.6.1.42"/>
    </reaction>
</comment>
<proteinExistence type="inferred from homology"/>
<comment type="catalytic activity">
    <reaction evidence="11">
        <text>L-leucine + 2-oxoglutarate = 4-methyl-2-oxopentanoate + L-glutamate</text>
        <dbReference type="Rhea" id="RHEA:18321"/>
        <dbReference type="ChEBI" id="CHEBI:16810"/>
        <dbReference type="ChEBI" id="CHEBI:17865"/>
        <dbReference type="ChEBI" id="CHEBI:29985"/>
        <dbReference type="ChEBI" id="CHEBI:57427"/>
        <dbReference type="EC" id="2.6.1.42"/>
    </reaction>
</comment>
<dbReference type="PANTHER" id="PTHR42743">
    <property type="entry name" value="AMINO-ACID AMINOTRANSFERASE"/>
    <property type="match status" value="1"/>
</dbReference>
<dbReference type="PANTHER" id="PTHR42743:SF11">
    <property type="entry name" value="AMINODEOXYCHORISMATE LYASE"/>
    <property type="match status" value="1"/>
</dbReference>
<comment type="cofactor">
    <cofactor evidence="1">
        <name>pyridoxal 5'-phosphate</name>
        <dbReference type="ChEBI" id="CHEBI:597326"/>
    </cofactor>
</comment>
<evidence type="ECO:0000256" key="10">
    <source>
        <dbReference type="ARBA" id="ARBA00048798"/>
    </source>
</evidence>
<keyword evidence="13" id="KW-0032">Aminotransferase</keyword>
<evidence type="ECO:0000313" key="14">
    <source>
        <dbReference type="Proteomes" id="UP000005933"/>
    </source>
</evidence>
<dbReference type="FunFam" id="3.20.10.10:FF:000002">
    <property type="entry name" value="D-alanine aminotransferase"/>
    <property type="match status" value="1"/>
</dbReference>
<comment type="pathway">
    <text evidence="3">Amino-acid biosynthesis; L-isoleucine biosynthesis; L-isoleucine from 2-oxobutanoate: step 4/4.</text>
</comment>
<organism evidence="13 14">
    <name type="scientific">Ralstonia solanacearum (strain UW551)</name>
    <dbReference type="NCBI Taxonomy" id="342110"/>
    <lineage>
        <taxon>Bacteria</taxon>
        <taxon>Pseudomonadati</taxon>
        <taxon>Pseudomonadota</taxon>
        <taxon>Betaproteobacteria</taxon>
        <taxon>Burkholderiales</taxon>
        <taxon>Burkholderiaceae</taxon>
        <taxon>Ralstonia</taxon>
        <taxon>Ralstonia solanacearum species complex</taxon>
    </lineage>
</organism>
<comment type="similarity">
    <text evidence="6">Belongs to the class-IV pyridoxal-phosphate-dependent aminotransferase family.</text>
</comment>
<dbReference type="InterPro" id="IPR050571">
    <property type="entry name" value="Class-IV_PLP-Dep_Aminotrnsfr"/>
</dbReference>
<dbReference type="AlphaFoldDB" id="A0AB33VD08"/>
<dbReference type="GO" id="GO:0046394">
    <property type="term" value="P:carboxylic acid biosynthetic process"/>
    <property type="evidence" value="ECO:0007669"/>
    <property type="project" value="UniProtKB-ARBA"/>
</dbReference>
<dbReference type="Gene3D" id="3.20.10.10">
    <property type="entry name" value="D-amino Acid Aminotransferase, subunit A, domain 2"/>
    <property type="match status" value="1"/>
</dbReference>
<comment type="function">
    <text evidence="2">Acts on leucine, isoleucine and valine.</text>
</comment>
<comment type="pathway">
    <text evidence="4">Amino-acid biosynthesis; L-valine biosynthesis; L-valine from pyruvate: step 4/4.</text>
</comment>
<accession>A0AB33VD08</accession>
<evidence type="ECO:0000256" key="11">
    <source>
        <dbReference type="ARBA" id="ARBA00049229"/>
    </source>
</evidence>
<reference evidence="13 14" key="1">
    <citation type="journal article" date="2006" name="Mol. Plant Microbe Interact.">
        <title>Identification of open reading frames unique to a select agent: Ralstonia solanacearum race 3 biovar 2.</title>
        <authorList>
            <person name="Gabriel D.W."/>
            <person name="Allen C."/>
            <person name="Schell M."/>
            <person name="Denny T.P."/>
            <person name="Greenberg J.T."/>
            <person name="Duan Y.P."/>
            <person name="Flores-Cruz Z."/>
            <person name="Huang Q."/>
            <person name="Clifford J.M."/>
            <person name="Presting G."/>
            <person name="Gonzalez E.T."/>
            <person name="Reddy J."/>
            <person name="Elphinstone J."/>
            <person name="Swanson J."/>
            <person name="Yao J."/>
            <person name="Mulholland V."/>
            <person name="Liu L."/>
            <person name="Farmerie W."/>
            <person name="Patnaikuni M."/>
            <person name="Balogh B."/>
            <person name="Norman D."/>
            <person name="Alvarez A."/>
            <person name="Castillo J.A."/>
            <person name="Jones J."/>
            <person name="Saddler G."/>
            <person name="Walunas T."/>
            <person name="Zhukov A."/>
            <person name="Mikhailova N."/>
        </authorList>
    </citation>
    <scope>NUCLEOTIDE SEQUENCE [LARGE SCALE GENOMIC DNA]</scope>
    <source>
        <strain evidence="13 14">UW551</strain>
    </source>
</reference>
<dbReference type="EMBL" id="AAKL01000025">
    <property type="protein sequence ID" value="EAP72720.1"/>
    <property type="molecule type" value="Genomic_DNA"/>
</dbReference>
<gene>
    <name evidence="13" type="ORF">RRSL_02227</name>
</gene>
<name>A0AB33VD08_RALSU</name>
<comment type="pathway">
    <text evidence="5">Amino-acid biosynthesis; L-leucine biosynthesis; L-leucine from 3-methyl-2-oxobutanoate: step 4/4.</text>
</comment>
<dbReference type="Pfam" id="PF01063">
    <property type="entry name" value="Aminotran_4"/>
    <property type="match status" value="1"/>
</dbReference>
<dbReference type="InterPro" id="IPR043131">
    <property type="entry name" value="BCAT-like_N"/>
</dbReference>
<dbReference type="GO" id="GO:0008652">
    <property type="term" value="P:amino acid biosynthetic process"/>
    <property type="evidence" value="ECO:0007669"/>
    <property type="project" value="UniProtKB-ARBA"/>
</dbReference>
<dbReference type="InterPro" id="IPR043132">
    <property type="entry name" value="BCAT-like_C"/>
</dbReference>
<comment type="caution">
    <text evidence="13">The sequence shown here is derived from an EMBL/GenBank/DDBJ whole genome shotgun (WGS) entry which is preliminary data.</text>
</comment>
<feature type="region of interest" description="Disordered" evidence="12">
    <location>
        <begin position="94"/>
        <end position="118"/>
    </location>
</feature>
<evidence type="ECO:0000256" key="6">
    <source>
        <dbReference type="ARBA" id="ARBA00009320"/>
    </source>
</evidence>
<evidence type="ECO:0000256" key="7">
    <source>
        <dbReference type="ARBA" id="ARBA00013053"/>
    </source>
</evidence>
<dbReference type="Proteomes" id="UP000005933">
    <property type="component" value="Unassembled WGS sequence"/>
</dbReference>
<keyword evidence="8" id="KW-0663">Pyridoxal phosphate</keyword>
<evidence type="ECO:0000256" key="3">
    <source>
        <dbReference type="ARBA" id="ARBA00004824"/>
    </source>
</evidence>
<evidence type="ECO:0000256" key="5">
    <source>
        <dbReference type="ARBA" id="ARBA00005072"/>
    </source>
</evidence>
<evidence type="ECO:0000313" key="13">
    <source>
        <dbReference type="EMBL" id="EAP72720.1"/>
    </source>
</evidence>
<sequence length="557" mass="59763">MTPRRMPHSVGAGLGDAVSRVLRVPLRAVFKVVFRLATTLCGIRPFHQLGVVAVDGAQCPPLRGIGAGRPIVEPMPERIGALHRDQAGMVQPLRPRRRAGQSVEPFSKPAPASGRRDRHVVHEPEALGRGRIVRRQRHVQLRRRPCVPCMREQVADHPGTLRGDEAQCRAARPAAGERFGRFQQRIAVAGPLHGEHAGQIGIGNGADRDVGHGARASGKPPSLPEACMASCCLRITWACLDTGAGAHVSCRFVGGAVPPILASFFSSMSRIVFLNGQYVPAAEATVSIMDRGFTFADGIYEVTAVARGKLVDNEAHLARLTRSLSEIGIDNPYTEAEWTRVCEELVARNGLEEGVVYMQVTRGVAERDFGIPAQITPTAVAFTQVKSIVDSPLARKGATVVTVPDLRWKRCDIKSVGLLPQVMAKQIAAGAGAGEAWMTDGDRVTEGASSTAFIITTDKRLITRPLSNAVLPGITRVSVMALAREHGLVLEERTFTVQEAQQAAEAFFTSASTFVMPVIAIDGVPVGDGQPGPLTRALRTLYLRFAGVETAEPAEQA</sequence>
<evidence type="ECO:0000256" key="8">
    <source>
        <dbReference type="ARBA" id="ARBA00022898"/>
    </source>
</evidence>
<dbReference type="GO" id="GO:0004084">
    <property type="term" value="F:branched-chain-amino-acid transaminase activity"/>
    <property type="evidence" value="ECO:0007669"/>
    <property type="project" value="UniProtKB-EC"/>
</dbReference>
<evidence type="ECO:0000256" key="1">
    <source>
        <dbReference type="ARBA" id="ARBA00001933"/>
    </source>
</evidence>
<dbReference type="GO" id="GO:0005829">
    <property type="term" value="C:cytosol"/>
    <property type="evidence" value="ECO:0007669"/>
    <property type="project" value="TreeGrafter"/>
</dbReference>
<dbReference type="CDD" id="cd01558">
    <property type="entry name" value="D-AAT_like"/>
    <property type="match status" value="1"/>
</dbReference>
<evidence type="ECO:0000256" key="2">
    <source>
        <dbReference type="ARBA" id="ARBA00003109"/>
    </source>
</evidence>